<dbReference type="PANTHER" id="PTHR32305:SF15">
    <property type="entry name" value="PROTEIN RHSA-RELATED"/>
    <property type="match status" value="1"/>
</dbReference>
<proteinExistence type="predicted"/>
<gene>
    <name evidence="1" type="ordered locus">Echvi_1958</name>
</gene>
<dbReference type="EMBL" id="CP003346">
    <property type="protein sequence ID" value="AGA78212.1"/>
    <property type="molecule type" value="Genomic_DNA"/>
</dbReference>
<evidence type="ECO:0000313" key="2">
    <source>
        <dbReference type="Proteomes" id="UP000010796"/>
    </source>
</evidence>
<dbReference type="OrthoDB" id="667524at2"/>
<dbReference type="KEGG" id="evi:Echvi_1958"/>
<dbReference type="eggNOG" id="COG3209">
    <property type="taxonomic scope" value="Bacteria"/>
</dbReference>
<dbReference type="HOGENOM" id="CLU_1064507_0_0_10"/>
<protein>
    <submittedName>
        <fullName evidence="1">RHS repeat-associated core domain protein</fullName>
    </submittedName>
</protein>
<dbReference type="InterPro" id="IPR050708">
    <property type="entry name" value="T6SS_VgrG/RHS"/>
</dbReference>
<organism evidence="1 2">
    <name type="scientific">Echinicola vietnamensis (strain DSM 17526 / LMG 23754 / KMM 6221)</name>
    <dbReference type="NCBI Taxonomy" id="926556"/>
    <lineage>
        <taxon>Bacteria</taxon>
        <taxon>Pseudomonadati</taxon>
        <taxon>Bacteroidota</taxon>
        <taxon>Cytophagia</taxon>
        <taxon>Cytophagales</taxon>
        <taxon>Cyclobacteriaceae</taxon>
        <taxon>Echinicola</taxon>
    </lineage>
</organism>
<accession>L0FY38</accession>
<dbReference type="AlphaFoldDB" id="L0FY38"/>
<dbReference type="STRING" id="926556.Echvi_1958"/>
<dbReference type="PATRIC" id="fig|926556.3.peg.2078"/>
<dbReference type="Proteomes" id="UP000010796">
    <property type="component" value="Chromosome"/>
</dbReference>
<sequence length="261" mass="30282">MLLKNIRKTTGYKFNAKELDEEAGSYYYGMRYYDPQISMWLSVDRLAAKYPTWTPYNFTMNNPVNLIDPNGDSTVYFINYDLSPEDANTVMNHTRDINEKNGITGLDYKVISSDEAKDLKLIKTDAVISLRDNMSEYGDMGSTDPYVFMESQDYQSIKDTYVNQNSVDRNTGRANNEESRLYGYGYIAAHEIQHQYIAKASKHFWGNYNELPRHDNRTINLNHEGGMHVPKYSAPYLRAAEQMTPMHQNMIKHFLKQNGVR</sequence>
<dbReference type="InterPro" id="IPR022385">
    <property type="entry name" value="Rhs_assc_core"/>
</dbReference>
<name>L0FY38_ECHVK</name>
<reference evidence="2" key="1">
    <citation type="submission" date="2012-02" db="EMBL/GenBank/DDBJ databases">
        <title>The complete genome of Echinicola vietnamensis DSM 17526.</title>
        <authorList>
            <person name="Lucas S."/>
            <person name="Copeland A."/>
            <person name="Lapidus A."/>
            <person name="Glavina del Rio T."/>
            <person name="Dalin E."/>
            <person name="Tice H."/>
            <person name="Bruce D."/>
            <person name="Goodwin L."/>
            <person name="Pitluck S."/>
            <person name="Peters L."/>
            <person name="Ovchinnikova G."/>
            <person name="Teshima H."/>
            <person name="Kyrpides N."/>
            <person name="Mavromatis K."/>
            <person name="Ivanova N."/>
            <person name="Brettin T."/>
            <person name="Detter J.C."/>
            <person name="Han C."/>
            <person name="Larimer F."/>
            <person name="Land M."/>
            <person name="Hauser L."/>
            <person name="Markowitz V."/>
            <person name="Cheng J.-F."/>
            <person name="Hugenholtz P."/>
            <person name="Woyke T."/>
            <person name="Wu D."/>
            <person name="Brambilla E."/>
            <person name="Klenk H.-P."/>
            <person name="Eisen J.A."/>
        </authorList>
    </citation>
    <scope>NUCLEOTIDE SEQUENCE [LARGE SCALE GENOMIC DNA]</scope>
    <source>
        <strain evidence="2">DSM 17526 / LMG 23754 / KMM 6221</strain>
    </source>
</reference>
<dbReference type="PANTHER" id="PTHR32305">
    <property type="match status" value="1"/>
</dbReference>
<keyword evidence="2" id="KW-1185">Reference proteome</keyword>
<evidence type="ECO:0000313" key="1">
    <source>
        <dbReference type="EMBL" id="AGA78212.1"/>
    </source>
</evidence>
<dbReference type="RefSeq" id="WP_015265773.1">
    <property type="nucleotide sequence ID" value="NC_019904.1"/>
</dbReference>
<dbReference type="NCBIfam" id="TIGR03696">
    <property type="entry name" value="Rhs_assc_core"/>
    <property type="match status" value="1"/>
</dbReference>
<dbReference type="Gene3D" id="2.180.10.10">
    <property type="entry name" value="RHS repeat-associated core"/>
    <property type="match status" value="1"/>
</dbReference>